<proteinExistence type="predicted"/>
<evidence type="ECO:0000313" key="1">
    <source>
        <dbReference type="EMBL" id="JAD22090.1"/>
    </source>
</evidence>
<reference evidence="1" key="1">
    <citation type="submission" date="2014-09" db="EMBL/GenBank/DDBJ databases">
        <authorList>
            <person name="Magalhaes I.L.F."/>
            <person name="Oliveira U."/>
            <person name="Santos F.R."/>
            <person name="Vidigal T.H.D.A."/>
            <person name="Brescovit A.D."/>
            <person name="Santos A.J."/>
        </authorList>
    </citation>
    <scope>NUCLEOTIDE SEQUENCE</scope>
    <source>
        <tissue evidence="1">Shoot tissue taken approximately 20 cm above the soil surface</tissue>
    </source>
</reference>
<reference evidence="1" key="2">
    <citation type="journal article" date="2015" name="Data Brief">
        <title>Shoot transcriptome of the giant reed, Arundo donax.</title>
        <authorList>
            <person name="Barrero R.A."/>
            <person name="Guerrero F.D."/>
            <person name="Moolhuijzen P."/>
            <person name="Goolsby J.A."/>
            <person name="Tidwell J."/>
            <person name="Bellgard S.E."/>
            <person name="Bellgard M.I."/>
        </authorList>
    </citation>
    <scope>NUCLEOTIDE SEQUENCE</scope>
    <source>
        <tissue evidence="1">Shoot tissue taken approximately 20 cm above the soil surface</tissue>
    </source>
</reference>
<accession>A0A0A8Y9S0</accession>
<protein>
    <submittedName>
        <fullName evidence="1">Uncharacterized protein</fullName>
    </submittedName>
</protein>
<organism evidence="1">
    <name type="scientific">Arundo donax</name>
    <name type="common">Giant reed</name>
    <name type="synonym">Donax arundinaceus</name>
    <dbReference type="NCBI Taxonomy" id="35708"/>
    <lineage>
        <taxon>Eukaryota</taxon>
        <taxon>Viridiplantae</taxon>
        <taxon>Streptophyta</taxon>
        <taxon>Embryophyta</taxon>
        <taxon>Tracheophyta</taxon>
        <taxon>Spermatophyta</taxon>
        <taxon>Magnoliopsida</taxon>
        <taxon>Liliopsida</taxon>
        <taxon>Poales</taxon>
        <taxon>Poaceae</taxon>
        <taxon>PACMAD clade</taxon>
        <taxon>Arundinoideae</taxon>
        <taxon>Arundineae</taxon>
        <taxon>Arundo</taxon>
    </lineage>
</organism>
<dbReference type="EMBL" id="GBRH01275805">
    <property type="protein sequence ID" value="JAD22090.1"/>
    <property type="molecule type" value="Transcribed_RNA"/>
</dbReference>
<name>A0A0A8Y9S0_ARUDO</name>
<sequence>MACLSVKYSAAGV</sequence>